<dbReference type="InterPro" id="IPR036412">
    <property type="entry name" value="HAD-like_sf"/>
</dbReference>
<dbReference type="AlphaFoldDB" id="A0A172UM77"/>
<organism evidence="2 3">
    <name type="scientific">Mycobacterium adipatum</name>
    <dbReference type="NCBI Taxonomy" id="1682113"/>
    <lineage>
        <taxon>Bacteria</taxon>
        <taxon>Bacillati</taxon>
        <taxon>Actinomycetota</taxon>
        <taxon>Actinomycetes</taxon>
        <taxon>Mycobacteriales</taxon>
        <taxon>Mycobacteriaceae</taxon>
        <taxon>Mycobacterium</taxon>
    </lineage>
</organism>
<dbReference type="Gene3D" id="3.30.300.290">
    <property type="match status" value="1"/>
</dbReference>
<dbReference type="PANTHER" id="PTHR19288:SF95">
    <property type="entry name" value="D-GLYCEROL 3-PHOSPHATE PHOSPHATASE"/>
    <property type="match status" value="1"/>
</dbReference>
<name>A0A172UM77_9MYCO</name>
<dbReference type="OrthoDB" id="3400930at2"/>
<evidence type="ECO:0000259" key="1">
    <source>
        <dbReference type="Pfam" id="PF18407"/>
    </source>
</evidence>
<keyword evidence="3" id="KW-1185">Reference proteome</keyword>
<dbReference type="EMBL" id="CP015596">
    <property type="protein sequence ID" value="ANE80359.1"/>
    <property type="molecule type" value="Genomic_DNA"/>
</dbReference>
<evidence type="ECO:0000313" key="3">
    <source>
        <dbReference type="Proteomes" id="UP000077143"/>
    </source>
</evidence>
<dbReference type="GO" id="GO:0016791">
    <property type="term" value="F:phosphatase activity"/>
    <property type="evidence" value="ECO:0007669"/>
    <property type="project" value="TreeGrafter"/>
</dbReference>
<dbReference type="Proteomes" id="UP000077143">
    <property type="component" value="Chromosome"/>
</dbReference>
<accession>A0A172UM77</accession>
<dbReference type="GO" id="GO:0005737">
    <property type="term" value="C:cytoplasm"/>
    <property type="evidence" value="ECO:0007669"/>
    <property type="project" value="TreeGrafter"/>
</dbReference>
<dbReference type="RefSeq" id="WP_067996421.1">
    <property type="nucleotide sequence ID" value="NZ_CP015596.1"/>
</dbReference>
<feature type="domain" description="GCN5-related N-acetyltransferase-like" evidence="1">
    <location>
        <begin position="269"/>
        <end position="329"/>
    </location>
</feature>
<dbReference type="Pfam" id="PF13344">
    <property type="entry name" value="Hydrolase_6"/>
    <property type="match status" value="1"/>
</dbReference>
<protein>
    <submittedName>
        <fullName evidence="2">HAD family hydrolase</fullName>
    </submittedName>
</protein>
<keyword evidence="2" id="KW-0378">Hydrolase</keyword>
<dbReference type="SUPFAM" id="SSF56784">
    <property type="entry name" value="HAD-like"/>
    <property type="match status" value="1"/>
</dbReference>
<dbReference type="Gene3D" id="3.40.50.1000">
    <property type="entry name" value="HAD superfamily/HAD-like"/>
    <property type="match status" value="2"/>
</dbReference>
<gene>
    <name evidence="2" type="ORF">A7U43_14535</name>
</gene>
<dbReference type="PANTHER" id="PTHR19288">
    <property type="entry name" value="4-NITROPHENYLPHOSPHATASE-RELATED"/>
    <property type="match status" value="1"/>
</dbReference>
<reference evidence="2 3" key="1">
    <citation type="submission" date="2016-05" db="EMBL/GenBank/DDBJ databases">
        <title>Complete genome sequence of a phthalic acid esters degrading Mycobacterium sp. YC-RL4.</title>
        <authorList>
            <person name="Ren L."/>
            <person name="Fan S."/>
            <person name="Ruth N."/>
            <person name="Jia Y."/>
            <person name="Wang J."/>
            <person name="Qiao C."/>
        </authorList>
    </citation>
    <scope>NUCLEOTIDE SEQUENCE [LARGE SCALE GENOMIC DNA]</scope>
    <source>
        <strain evidence="2 3">YC-RL4</strain>
    </source>
</reference>
<dbReference type="InterPro" id="IPR041065">
    <property type="entry name" value="GNAT-like"/>
</dbReference>
<dbReference type="Pfam" id="PF13242">
    <property type="entry name" value="Hydrolase_like"/>
    <property type="match status" value="1"/>
</dbReference>
<dbReference type="KEGG" id="madi:A7U43_14535"/>
<dbReference type="STRING" id="1682113.A7U43_14535"/>
<dbReference type="Pfam" id="PF18407">
    <property type="entry name" value="GNAT_like"/>
    <property type="match status" value="1"/>
</dbReference>
<evidence type="ECO:0000313" key="2">
    <source>
        <dbReference type="EMBL" id="ANE80359.1"/>
    </source>
</evidence>
<dbReference type="InterPro" id="IPR006357">
    <property type="entry name" value="HAD-SF_hydro_IIA"/>
</dbReference>
<proteinExistence type="predicted"/>
<dbReference type="NCBIfam" id="TIGR01460">
    <property type="entry name" value="HAD-SF-IIA"/>
    <property type="match status" value="1"/>
</dbReference>
<dbReference type="InterPro" id="IPR023214">
    <property type="entry name" value="HAD_sf"/>
</dbReference>
<sequence length="331" mass="33604">MATLAQEHDCLLLDLDGTVFRGHEPTTGAVQSLAALDARALYVTNNASRSAAEVAGHLQELGFAATADDVVTSAQSAARLLAGQLPAGAAVLIVGTESLAAEVAAVGLKPVRTSEDNPAAVVQGHNPETAWPILSEAALAIRSGALWVAANVDRTLPSERGLLPGNGSMVAALRTATDAEPQVAGKPAPTLMNDALARGDFANPLVIGDRLDTDIEGANAAGLPSLMVLTGVNDAADMVYAAPGSRPGYVAEDLRALHTDAETLRIAAHPAWHTEIAGSRLVVRATGVDAGDPLSIVRATAHAVWAAGAGVTVAAGDDTAAAALQRWSLPS</sequence>